<reference evidence="9 11" key="3">
    <citation type="submission" date="2019-04" db="EMBL/GenBank/DDBJ databases">
        <authorList>
            <consortium name="Pathogen Informatics"/>
        </authorList>
    </citation>
    <scope>NUCLEOTIDE SEQUENCE [LARGE SCALE GENOMIC DNA]</scope>
    <source>
        <strain evidence="8 10">078GUE027</strain>
        <strain evidence="11">tl291</strain>
        <strain evidence="9">Tl291</strain>
    </source>
</reference>
<organism evidence="4">
    <name type="scientific">Clostridioides difficile</name>
    <name type="common">Peptoclostridium difficile</name>
    <dbReference type="NCBI Taxonomy" id="1496"/>
    <lineage>
        <taxon>Bacteria</taxon>
        <taxon>Bacillati</taxon>
        <taxon>Bacillota</taxon>
        <taxon>Clostridia</taxon>
        <taxon>Peptostreptococcales</taxon>
        <taxon>Peptostreptococcaceae</taxon>
        <taxon>Clostridioides</taxon>
    </lineage>
</organism>
<dbReference type="Pfam" id="PF01327">
    <property type="entry name" value="Pep_deformylase"/>
    <property type="match status" value="1"/>
</dbReference>
<dbReference type="InterPro" id="IPR023635">
    <property type="entry name" value="Peptide_deformylase"/>
</dbReference>
<dbReference type="Proteomes" id="UP000879542">
    <property type="component" value="Unassembled WGS sequence"/>
</dbReference>
<evidence type="ECO:0000313" key="7">
    <source>
        <dbReference type="EMBL" id="HBH2619514.1"/>
    </source>
</evidence>
<dbReference type="AlphaFoldDB" id="A0A069A701"/>
<dbReference type="EMBL" id="CAAJVP010000001">
    <property type="protein sequence ID" value="VHX92966.1"/>
    <property type="molecule type" value="Genomic_DNA"/>
</dbReference>
<evidence type="ECO:0000313" key="6">
    <source>
        <dbReference type="EMBL" id="CDT41977.1"/>
    </source>
</evidence>
<dbReference type="EMBL" id="DAEQIJ010000004">
    <property type="protein sequence ID" value="HBH2619514.1"/>
    <property type="molecule type" value="Genomic_DNA"/>
</dbReference>
<evidence type="ECO:0000256" key="1">
    <source>
        <dbReference type="ARBA" id="ARBA00010759"/>
    </source>
</evidence>
<dbReference type="SUPFAM" id="SSF56420">
    <property type="entry name" value="Peptide deformylase"/>
    <property type="match status" value="1"/>
</dbReference>
<dbReference type="NCBIfam" id="NF001159">
    <property type="entry name" value="PRK00150.1-3"/>
    <property type="match status" value="1"/>
</dbReference>
<dbReference type="KEGG" id="pdf:CD630DERM_17560"/>
<comment type="function">
    <text evidence="3">Removes the formyl group from the N-terminal Met of newly synthesized proteins. Requires at least a dipeptide for an efficient rate of reaction. N-terminal L-methionine is a prerequisite for activity but the enzyme has broad specificity at other positions.</text>
</comment>
<dbReference type="PANTHER" id="PTHR10458:SF22">
    <property type="entry name" value="PEPTIDE DEFORMYLASE"/>
    <property type="match status" value="1"/>
</dbReference>
<reference evidence="4" key="1">
    <citation type="submission" date="2014-07" db="EMBL/GenBank/DDBJ databases">
        <authorList>
            <person name="Monot Marc"/>
        </authorList>
    </citation>
    <scope>NUCLEOTIDE SEQUENCE</scope>
    <source>
        <strain evidence="6">7032989</strain>
        <strain evidence="4">7032994</strain>
    </source>
</reference>
<comment type="similarity">
    <text evidence="1 3">Belongs to the polypeptide deformylase family.</text>
</comment>
<evidence type="ECO:0000313" key="4">
    <source>
        <dbReference type="EMBL" id="CDS84205.1"/>
    </source>
</evidence>
<dbReference type="Proteomes" id="UP000372533">
    <property type="component" value="Unassembled WGS sequence"/>
</dbReference>
<proteinExistence type="inferred from homology"/>
<keyword evidence="2 3" id="KW-0408">Iron</keyword>
<dbReference type="Gene3D" id="3.90.45.10">
    <property type="entry name" value="Peptide deformylase"/>
    <property type="match status" value="1"/>
</dbReference>
<dbReference type="CDD" id="cd00487">
    <property type="entry name" value="Pep_deformylase"/>
    <property type="match status" value="1"/>
</dbReference>
<protein>
    <recommendedName>
        <fullName evidence="3">Peptide deformylase</fullName>
        <shortName evidence="3">PDF</shortName>
        <ecNumber evidence="3">3.5.1.88</ecNumber>
    </recommendedName>
    <alternativeName>
        <fullName evidence="3">Polypeptide deformylase</fullName>
    </alternativeName>
</protein>
<feature type="binding site" evidence="3">
    <location>
        <position position="135"/>
    </location>
    <ligand>
        <name>Fe cation</name>
        <dbReference type="ChEBI" id="CHEBI:24875"/>
    </ligand>
</feature>
<name>A0A069A701_CLODI</name>
<evidence type="ECO:0000313" key="8">
    <source>
        <dbReference type="EMBL" id="VFD52903.1"/>
    </source>
</evidence>
<evidence type="ECO:0000313" key="9">
    <source>
        <dbReference type="EMBL" id="VHX92966.1"/>
    </source>
</evidence>
<dbReference type="InterPro" id="IPR036821">
    <property type="entry name" value="Peptide_deformylase_sf"/>
</dbReference>
<gene>
    <name evidence="3 4" type="primary">def</name>
    <name evidence="8" type="synonym">def1</name>
    <name evidence="6" type="ORF">BN1095_470064</name>
    <name evidence="5" type="ORF">BN1096_620101</name>
    <name evidence="4" type="ORF">BN1097_250101</name>
    <name evidence="7" type="ORF">KRQ00_001252</name>
    <name evidence="9" type="ORF">SAMEA1402366_00204</name>
    <name evidence="8" type="ORF">SAMEA1710456_00352</name>
</gene>
<dbReference type="PRINTS" id="PR01576">
    <property type="entry name" value="PDEFORMYLASE"/>
</dbReference>
<sequence>MAIRKIRTFDDEILRKKSKYVENVDNKIREILNDMAETMYNTPNGGGLAACQVGVLKRLVVIDLGEGLIKLVNPEIIKQEGEQIVVEGCLSFPEVWGKLKRPKKVTVQALNEYGEKIEIKGSGFMAKCLCHEIDHLNGIVFTDKIIEHVKL</sequence>
<dbReference type="EMBL" id="CAADAT010000001">
    <property type="protein sequence ID" value="VFD52903.1"/>
    <property type="molecule type" value="Genomic_DNA"/>
</dbReference>
<feature type="binding site" evidence="3">
    <location>
        <position position="131"/>
    </location>
    <ligand>
        <name>Fe cation</name>
        <dbReference type="ChEBI" id="CHEBI:24875"/>
    </ligand>
</feature>
<keyword evidence="3" id="KW-0479">Metal-binding</keyword>
<evidence type="ECO:0000313" key="10">
    <source>
        <dbReference type="Proteomes" id="UP000346772"/>
    </source>
</evidence>
<dbReference type="EMBL" id="LK932516">
    <property type="protein sequence ID" value="CDS87562.1"/>
    <property type="molecule type" value="Genomic_DNA"/>
</dbReference>
<comment type="catalytic activity">
    <reaction evidence="3">
        <text>N-terminal N-formyl-L-methionyl-[peptide] + H2O = N-terminal L-methionyl-[peptide] + formate</text>
        <dbReference type="Rhea" id="RHEA:24420"/>
        <dbReference type="Rhea" id="RHEA-COMP:10639"/>
        <dbReference type="Rhea" id="RHEA-COMP:10640"/>
        <dbReference type="ChEBI" id="CHEBI:15377"/>
        <dbReference type="ChEBI" id="CHEBI:15740"/>
        <dbReference type="ChEBI" id="CHEBI:49298"/>
        <dbReference type="ChEBI" id="CHEBI:64731"/>
        <dbReference type="EC" id="3.5.1.88"/>
    </reaction>
</comment>
<feature type="active site" evidence="3">
    <location>
        <position position="132"/>
    </location>
</feature>
<evidence type="ECO:0000313" key="11">
    <source>
        <dbReference type="Proteomes" id="UP000372533"/>
    </source>
</evidence>
<dbReference type="HAMAP" id="MF_00163">
    <property type="entry name" value="Pep_deformylase"/>
    <property type="match status" value="1"/>
</dbReference>
<dbReference type="PIRSF" id="PIRSF004749">
    <property type="entry name" value="Pep_def"/>
    <property type="match status" value="1"/>
</dbReference>
<dbReference type="GeneID" id="66354172"/>
<dbReference type="PANTHER" id="PTHR10458">
    <property type="entry name" value="PEPTIDE DEFORMYLASE"/>
    <property type="match status" value="1"/>
</dbReference>
<keyword evidence="3" id="KW-0648">Protein biosynthesis</keyword>
<dbReference type="NCBIfam" id="TIGR00079">
    <property type="entry name" value="pept_deformyl"/>
    <property type="match status" value="1"/>
</dbReference>
<accession>A0A069A701</accession>
<feature type="binding site" evidence="3">
    <location>
        <position position="89"/>
    </location>
    <ligand>
        <name>Fe cation</name>
        <dbReference type="ChEBI" id="CHEBI:24875"/>
    </ligand>
</feature>
<reference evidence="7" key="4">
    <citation type="submission" date="2021-06" db="EMBL/GenBank/DDBJ databases">
        <authorList>
            <consortium name="NCBI Pathogen Detection Project"/>
        </authorList>
    </citation>
    <scope>NUCLEOTIDE SEQUENCE</scope>
    <source>
        <strain evidence="7">Clostridioides</strain>
    </source>
</reference>
<evidence type="ECO:0000313" key="5">
    <source>
        <dbReference type="EMBL" id="CDS87562.1"/>
    </source>
</evidence>
<evidence type="ECO:0000256" key="3">
    <source>
        <dbReference type="HAMAP-Rule" id="MF_00163"/>
    </source>
</evidence>
<dbReference type="GO" id="GO:0042586">
    <property type="term" value="F:peptide deformylase activity"/>
    <property type="evidence" value="ECO:0007669"/>
    <property type="project" value="UniProtKB-UniRule"/>
</dbReference>
<dbReference type="EMBL" id="LK932360">
    <property type="protein sequence ID" value="CDS84205.1"/>
    <property type="molecule type" value="Genomic_DNA"/>
</dbReference>
<dbReference type="PATRIC" id="fig|1496.1371.peg.3036"/>
<dbReference type="EMBL" id="LK933149">
    <property type="protein sequence ID" value="CDT41977.1"/>
    <property type="molecule type" value="Genomic_DNA"/>
</dbReference>
<comment type="cofactor">
    <cofactor evidence="3">
        <name>Fe(2+)</name>
        <dbReference type="ChEBI" id="CHEBI:29033"/>
    </cofactor>
    <text evidence="3">Binds 1 Fe(2+) ion.</text>
</comment>
<keyword evidence="3 4" id="KW-0378">Hydrolase</keyword>
<reference evidence="7" key="2">
    <citation type="journal article" date="2018" name="Genome Biol.">
        <title>SKESA: strategic k-mer extension for scrupulous assemblies.</title>
        <authorList>
            <person name="Souvorov A."/>
            <person name="Agarwala R."/>
            <person name="Lipman D.J."/>
        </authorList>
    </citation>
    <scope>NUCLEOTIDE SEQUENCE</scope>
    <source>
        <strain evidence="7">Clostridioides</strain>
    </source>
</reference>
<dbReference type="GO" id="GO:0046872">
    <property type="term" value="F:metal ion binding"/>
    <property type="evidence" value="ECO:0007669"/>
    <property type="project" value="UniProtKB-KW"/>
</dbReference>
<dbReference type="OMA" id="SVQHQID"/>
<evidence type="ECO:0000256" key="2">
    <source>
        <dbReference type="ARBA" id="ARBA00023004"/>
    </source>
</evidence>
<dbReference type="Proteomes" id="UP000346772">
    <property type="component" value="Unassembled WGS sequence"/>
</dbReference>
<dbReference type="EC" id="3.5.1.88" evidence="3"/>
<dbReference type="RefSeq" id="WP_003423696.1">
    <property type="nucleotide sequence ID" value="NZ_AP025558.1"/>
</dbReference>
<dbReference type="GO" id="GO:0006412">
    <property type="term" value="P:translation"/>
    <property type="evidence" value="ECO:0007669"/>
    <property type="project" value="UniProtKB-UniRule"/>
</dbReference>